<comment type="similarity">
    <text evidence="5 6">Belongs to the adenylate kinase family.</text>
</comment>
<dbReference type="GO" id="GO:0005737">
    <property type="term" value="C:cytoplasm"/>
    <property type="evidence" value="ECO:0007669"/>
    <property type="project" value="UniProtKB-SubCell"/>
</dbReference>
<reference evidence="8 9" key="1">
    <citation type="submission" date="2014-07" db="EMBL/GenBank/DDBJ databases">
        <title>Complete Genome Sequence of Dyella japonica Strain A8 Isolated from Malaysian Tropical Soil.</title>
        <authorList>
            <person name="Hui R.K.H."/>
            <person name="Chen J.-W."/>
            <person name="Chan K.-G."/>
            <person name="Leung F.C.C."/>
        </authorList>
    </citation>
    <scope>NUCLEOTIDE SEQUENCE [LARGE SCALE GENOMIC DNA]</scope>
    <source>
        <strain evidence="8 9">A8</strain>
    </source>
</reference>
<dbReference type="RefSeq" id="WP_019465041.1">
    <property type="nucleotide sequence ID" value="NZ_ALOY01000146.1"/>
</dbReference>
<feature type="binding site" evidence="5">
    <location>
        <begin position="85"/>
        <end position="88"/>
    </location>
    <ligand>
        <name>AMP</name>
        <dbReference type="ChEBI" id="CHEBI:456215"/>
    </ligand>
</feature>
<dbReference type="HOGENOM" id="CLU_032354_1_2_6"/>
<keyword evidence="5" id="KW-0963">Cytoplasm</keyword>
<comment type="pathway">
    <text evidence="5">Purine metabolism; AMP biosynthesis via salvage pathway; AMP from ADP: step 1/1.</text>
</comment>
<evidence type="ECO:0000313" key="8">
    <source>
        <dbReference type="EMBL" id="AIF45767.1"/>
    </source>
</evidence>
<proteinExistence type="inferred from homology"/>
<name>A0A075JWA7_9GAMM</name>
<comment type="domain">
    <text evidence="5">Consists of three domains, a large central CORE domain and two small peripheral domains, NMPbind and LID, which undergo movements during catalysis. The LID domain closes over the site of phosphoryl transfer upon ATP binding. Assembling and dissambling the active center during each catalytic cycle provides an effective means to prevent ATP hydrolysis.</text>
</comment>
<dbReference type="STRING" id="1217721.HY57_00065"/>
<dbReference type="GO" id="GO:0004017">
    <property type="term" value="F:AMP kinase activity"/>
    <property type="evidence" value="ECO:0007669"/>
    <property type="project" value="UniProtKB-UniRule"/>
</dbReference>
<evidence type="ECO:0000256" key="7">
    <source>
        <dbReference type="RuleBase" id="RU003331"/>
    </source>
</evidence>
<dbReference type="PANTHER" id="PTHR23359">
    <property type="entry name" value="NUCLEOTIDE KINASE"/>
    <property type="match status" value="1"/>
</dbReference>
<feature type="binding site" evidence="5">
    <location>
        <position position="172"/>
    </location>
    <ligand>
        <name>ATP</name>
        <dbReference type="ChEBI" id="CHEBI:30616"/>
    </ligand>
</feature>
<dbReference type="InterPro" id="IPR000850">
    <property type="entry name" value="Adenylat/UMP-CMP_kin"/>
</dbReference>
<dbReference type="OrthoDB" id="9805030at2"/>
<feature type="binding site" evidence="5">
    <location>
        <position position="127"/>
    </location>
    <ligand>
        <name>ATP</name>
        <dbReference type="ChEBI" id="CHEBI:30616"/>
    </ligand>
</feature>
<dbReference type="UniPathway" id="UPA00588">
    <property type="reaction ID" value="UER00649"/>
</dbReference>
<dbReference type="NCBIfam" id="NF011104">
    <property type="entry name" value="PRK14531.1"/>
    <property type="match status" value="1"/>
</dbReference>
<comment type="caution">
    <text evidence="5">Lacks conserved residue(s) required for the propagation of feature annotation.</text>
</comment>
<dbReference type="HAMAP" id="MF_00235">
    <property type="entry name" value="Adenylate_kinase_Adk"/>
    <property type="match status" value="1"/>
</dbReference>
<feature type="region of interest" description="NMP" evidence="5">
    <location>
        <begin position="30"/>
        <end position="59"/>
    </location>
</feature>
<dbReference type="InterPro" id="IPR027417">
    <property type="entry name" value="P-loop_NTPase"/>
</dbReference>
<gene>
    <name evidence="5" type="primary">adk</name>
    <name evidence="8" type="ORF">HY57_00065</name>
</gene>
<feature type="binding site" evidence="5">
    <location>
        <position position="36"/>
    </location>
    <ligand>
        <name>AMP</name>
        <dbReference type="ChEBI" id="CHEBI:456215"/>
    </ligand>
</feature>
<evidence type="ECO:0000256" key="2">
    <source>
        <dbReference type="ARBA" id="ARBA00022727"/>
    </source>
</evidence>
<evidence type="ECO:0000256" key="5">
    <source>
        <dbReference type="HAMAP-Rule" id="MF_00235"/>
    </source>
</evidence>
<feature type="binding site" evidence="5">
    <location>
        <position position="31"/>
    </location>
    <ligand>
        <name>AMP</name>
        <dbReference type="ChEBI" id="CHEBI:456215"/>
    </ligand>
</feature>
<dbReference type="NCBIfam" id="NF011105">
    <property type="entry name" value="PRK14532.1"/>
    <property type="match status" value="1"/>
</dbReference>
<evidence type="ECO:0000256" key="4">
    <source>
        <dbReference type="ARBA" id="ARBA00022777"/>
    </source>
</evidence>
<comment type="catalytic activity">
    <reaction evidence="5 7">
        <text>AMP + ATP = 2 ADP</text>
        <dbReference type="Rhea" id="RHEA:12973"/>
        <dbReference type="ChEBI" id="CHEBI:30616"/>
        <dbReference type="ChEBI" id="CHEBI:456215"/>
        <dbReference type="ChEBI" id="CHEBI:456216"/>
        <dbReference type="EC" id="2.7.4.3"/>
    </reaction>
</comment>
<feature type="binding site" evidence="5">
    <location>
        <begin position="10"/>
        <end position="15"/>
    </location>
    <ligand>
        <name>ATP</name>
        <dbReference type="ChEBI" id="CHEBI:30616"/>
    </ligand>
</feature>
<evidence type="ECO:0000313" key="9">
    <source>
        <dbReference type="Proteomes" id="UP000027987"/>
    </source>
</evidence>
<dbReference type="NCBIfam" id="NF011100">
    <property type="entry name" value="PRK14527.1"/>
    <property type="match status" value="1"/>
</dbReference>
<dbReference type="NCBIfam" id="NF001381">
    <property type="entry name" value="PRK00279.1-3"/>
    <property type="match status" value="1"/>
</dbReference>
<feature type="binding site" evidence="5">
    <location>
        <begin position="57"/>
        <end position="59"/>
    </location>
    <ligand>
        <name>AMP</name>
        <dbReference type="ChEBI" id="CHEBI:456215"/>
    </ligand>
</feature>
<dbReference type="Proteomes" id="UP000027987">
    <property type="component" value="Chromosome"/>
</dbReference>
<dbReference type="PROSITE" id="PS00113">
    <property type="entry name" value="ADENYLATE_KINASE"/>
    <property type="match status" value="1"/>
</dbReference>
<evidence type="ECO:0000256" key="1">
    <source>
        <dbReference type="ARBA" id="ARBA00022679"/>
    </source>
</evidence>
<dbReference type="PRINTS" id="PR00094">
    <property type="entry name" value="ADENYLTKNASE"/>
</dbReference>
<feature type="binding site" evidence="5">
    <location>
        <position position="144"/>
    </location>
    <ligand>
        <name>AMP</name>
        <dbReference type="ChEBI" id="CHEBI:456215"/>
    </ligand>
</feature>
<dbReference type="GO" id="GO:0005524">
    <property type="term" value="F:ATP binding"/>
    <property type="evidence" value="ECO:0007669"/>
    <property type="project" value="UniProtKB-UniRule"/>
</dbReference>
<accession>A0A075JWA7</accession>
<dbReference type="SUPFAM" id="SSF52540">
    <property type="entry name" value="P-loop containing nucleoside triphosphate hydrolases"/>
    <property type="match status" value="1"/>
</dbReference>
<feature type="binding site" evidence="5">
    <location>
        <position position="133"/>
    </location>
    <ligand>
        <name>AMP</name>
        <dbReference type="ChEBI" id="CHEBI:456215"/>
    </ligand>
</feature>
<dbReference type="GO" id="GO:0044209">
    <property type="term" value="P:AMP salvage"/>
    <property type="evidence" value="ECO:0007669"/>
    <property type="project" value="UniProtKB-UniRule"/>
</dbReference>
<organism evidence="8 9">
    <name type="scientific">Dyella japonica A8</name>
    <dbReference type="NCBI Taxonomy" id="1217721"/>
    <lineage>
        <taxon>Bacteria</taxon>
        <taxon>Pseudomonadati</taxon>
        <taxon>Pseudomonadota</taxon>
        <taxon>Gammaproteobacteria</taxon>
        <taxon>Lysobacterales</taxon>
        <taxon>Rhodanobacteraceae</taxon>
        <taxon>Dyella</taxon>
    </lineage>
</organism>
<keyword evidence="4 5" id="KW-0418">Kinase</keyword>
<dbReference type="CDD" id="cd01428">
    <property type="entry name" value="ADK"/>
    <property type="match status" value="1"/>
</dbReference>
<dbReference type="KEGG" id="dja:HY57_00065"/>
<comment type="function">
    <text evidence="5">Catalyzes the reversible transfer of the terminal phosphate group between ATP and AMP. Plays an important role in cellular energy homeostasis and in adenine nucleotide metabolism.</text>
</comment>
<comment type="subunit">
    <text evidence="5 7">Monomer.</text>
</comment>
<dbReference type="AlphaFoldDB" id="A0A075JWA7"/>
<keyword evidence="9" id="KW-1185">Reference proteome</keyword>
<evidence type="ECO:0000256" key="3">
    <source>
        <dbReference type="ARBA" id="ARBA00022741"/>
    </source>
</evidence>
<feature type="binding site" evidence="5">
    <location>
        <position position="92"/>
    </location>
    <ligand>
        <name>AMP</name>
        <dbReference type="ChEBI" id="CHEBI:456215"/>
    </ligand>
</feature>
<evidence type="ECO:0000256" key="6">
    <source>
        <dbReference type="RuleBase" id="RU003330"/>
    </source>
</evidence>
<dbReference type="EC" id="2.7.4.3" evidence="5 7"/>
<comment type="subcellular location">
    <subcellularLocation>
        <location evidence="5 7">Cytoplasm</location>
    </subcellularLocation>
</comment>
<keyword evidence="3 5" id="KW-0547">Nucleotide-binding</keyword>
<keyword evidence="2 5" id="KW-0545">Nucleotide biosynthesis</keyword>
<keyword evidence="1 5" id="KW-0808">Transferase</keyword>
<protein>
    <recommendedName>
        <fullName evidence="5 7">Adenylate kinase</fullName>
        <shortName evidence="5">AK</shortName>
        <ecNumber evidence="5 7">2.7.4.3</ecNumber>
    </recommendedName>
    <alternativeName>
        <fullName evidence="5">ATP-AMP transphosphorylase</fullName>
    </alternativeName>
    <alternativeName>
        <fullName evidence="5">ATP:AMP phosphotransferase</fullName>
    </alternativeName>
    <alternativeName>
        <fullName evidence="5">Adenylate monophosphate kinase</fullName>
    </alternativeName>
</protein>
<keyword evidence="5 7" id="KW-0067">ATP-binding</keyword>
<sequence>MRLVLLGPPGSGKGTQAARLKVELGVPHISTGDMLRAAVAAGTPTGLKAKAVMDAGKLVSDDILLAMLEERLSQDDVKNGFILDGYPRNLAQADALDHLLAKIGQPLDAVVKLDVPNAVIIGRCEIRFAAEHRKDDDPVVVRDRLKVYAEQTAPVADFFERRGKLQVVDGVGELDEVTGRVKRALDAGSAAANG</sequence>
<dbReference type="Gene3D" id="3.40.50.300">
    <property type="entry name" value="P-loop containing nucleotide triphosphate hydrolases"/>
    <property type="match status" value="1"/>
</dbReference>
<dbReference type="Pfam" id="PF00406">
    <property type="entry name" value="ADK"/>
    <property type="match status" value="1"/>
</dbReference>
<dbReference type="PATRIC" id="fig|1217721.7.peg.14"/>
<dbReference type="EMBL" id="CP008884">
    <property type="protein sequence ID" value="AIF45767.1"/>
    <property type="molecule type" value="Genomic_DNA"/>
</dbReference>
<dbReference type="InterPro" id="IPR033690">
    <property type="entry name" value="Adenylat_kinase_CS"/>
</dbReference>